<organism evidence="2 3">
    <name type="scientific">Maribacter dokdonensis</name>
    <dbReference type="NCBI Taxonomy" id="320912"/>
    <lineage>
        <taxon>Bacteria</taxon>
        <taxon>Pseudomonadati</taxon>
        <taxon>Bacteroidota</taxon>
        <taxon>Flavobacteriia</taxon>
        <taxon>Flavobacteriales</taxon>
        <taxon>Flavobacteriaceae</taxon>
        <taxon>Maribacter</taxon>
    </lineage>
</organism>
<dbReference type="EMBL" id="LT629754">
    <property type="protein sequence ID" value="SDS99405.1"/>
    <property type="molecule type" value="Genomic_DNA"/>
</dbReference>
<proteinExistence type="predicted"/>
<sequence length="149" mass="17427">MAKIDDLAELLVEEISDFKVQLQRMEELSAQLKLIKIQPDITIIQSAISSPLKEQELILKNQNNELSKITKRLTKSNHYPNWLIILSGTILLSCFLFVGISIFQLKQVEESNQEYYIKGQKEVINHFNKFIESNPEAKEMYQKWETKLK</sequence>
<dbReference type="Proteomes" id="UP000199574">
    <property type="component" value="Chromosome I"/>
</dbReference>
<accession>A0ABY0UPI7</accession>
<dbReference type="RefSeq" id="WP_091606375.1">
    <property type="nucleotide sequence ID" value="NZ_LT629754.1"/>
</dbReference>
<keyword evidence="1" id="KW-1133">Transmembrane helix</keyword>
<dbReference type="Pfam" id="PF20503">
    <property type="entry name" value="DUF6730"/>
    <property type="match status" value="1"/>
</dbReference>
<gene>
    <name evidence="2" type="ORF">SAMN05192545_2524</name>
</gene>
<evidence type="ECO:0000313" key="2">
    <source>
        <dbReference type="EMBL" id="SDS99405.1"/>
    </source>
</evidence>
<dbReference type="GeneID" id="90594104"/>
<keyword evidence="1" id="KW-0812">Transmembrane</keyword>
<protein>
    <submittedName>
        <fullName evidence="2">Uncharacterized protein</fullName>
    </submittedName>
</protein>
<name>A0ABY0UPI7_9FLAO</name>
<evidence type="ECO:0000256" key="1">
    <source>
        <dbReference type="SAM" id="Phobius"/>
    </source>
</evidence>
<feature type="transmembrane region" description="Helical" evidence="1">
    <location>
        <begin position="82"/>
        <end position="103"/>
    </location>
</feature>
<reference evidence="2 3" key="1">
    <citation type="submission" date="2016-10" db="EMBL/GenBank/DDBJ databases">
        <authorList>
            <person name="Varghese N."/>
            <person name="Submissions S."/>
        </authorList>
    </citation>
    <scope>NUCLEOTIDE SEQUENCE [LARGE SCALE GENOMIC DNA]</scope>
    <source>
        <strain evidence="2 3">MAR_2009_60</strain>
    </source>
</reference>
<dbReference type="InterPro" id="IPR046617">
    <property type="entry name" value="DUF6730"/>
</dbReference>
<keyword evidence="1" id="KW-0472">Membrane</keyword>
<evidence type="ECO:0000313" key="3">
    <source>
        <dbReference type="Proteomes" id="UP000199574"/>
    </source>
</evidence>
<keyword evidence="3" id="KW-1185">Reference proteome</keyword>